<dbReference type="InterPro" id="IPR000601">
    <property type="entry name" value="PKD_dom"/>
</dbReference>
<reference evidence="3" key="1">
    <citation type="journal article" date="2019" name="Int. J. Syst. Evol. Microbiol.">
        <title>The Global Catalogue of Microorganisms (GCM) 10K type strain sequencing project: providing services to taxonomists for standard genome sequencing and annotation.</title>
        <authorList>
            <consortium name="The Broad Institute Genomics Platform"/>
            <consortium name="The Broad Institute Genome Sequencing Center for Infectious Disease"/>
            <person name="Wu L."/>
            <person name="Ma J."/>
        </authorList>
    </citation>
    <scope>NUCLEOTIDE SEQUENCE [LARGE SCALE GENOMIC DNA]</scope>
    <source>
        <strain evidence="3">JCM 3369</strain>
    </source>
</reference>
<name>A0ABV9DAR2_9MICO</name>
<protein>
    <submittedName>
        <fullName evidence="2">PKD domain-containing protein</fullName>
    </submittedName>
</protein>
<dbReference type="RefSeq" id="WP_164471365.1">
    <property type="nucleotide sequence ID" value="NZ_CP033325.1"/>
</dbReference>
<comment type="caution">
    <text evidence="2">The sequence shown here is derived from an EMBL/GenBank/DDBJ whole genome shotgun (WGS) entry which is preliminary data.</text>
</comment>
<evidence type="ECO:0000313" key="3">
    <source>
        <dbReference type="Proteomes" id="UP001595955"/>
    </source>
</evidence>
<sequence>MDSIPPVADRCWLILFTNGRDREWISSCDVPALVGGTELTPSFEWATPADPAAPGEPVPLPPGEPVIVTAQDLQSLPIDSGGLTVQPDRGWVLVNMETIALTGAREHTLETVVLGVPVQVRVAPVEFSWDFGDGSAPLVGTDPGAPWPDHTVAHTYTVAGDAQLTLTTQWEGAFLVEGSPDWIPVTGRAVTQEVSDPFEVVTATPRLVRNN</sequence>
<dbReference type="SUPFAM" id="SSF49299">
    <property type="entry name" value="PKD domain"/>
    <property type="match status" value="1"/>
</dbReference>
<dbReference type="Proteomes" id="UP001595955">
    <property type="component" value="Unassembled WGS sequence"/>
</dbReference>
<accession>A0ABV9DAR2</accession>
<dbReference type="Gene3D" id="2.60.40.10">
    <property type="entry name" value="Immunoglobulins"/>
    <property type="match status" value="1"/>
</dbReference>
<evidence type="ECO:0000259" key="1">
    <source>
        <dbReference type="PROSITE" id="PS50093"/>
    </source>
</evidence>
<dbReference type="Pfam" id="PF00801">
    <property type="entry name" value="PKD"/>
    <property type="match status" value="1"/>
</dbReference>
<organism evidence="2 3">
    <name type="scientific">Georgenia faecalis</name>
    <dbReference type="NCBI Taxonomy" id="2483799"/>
    <lineage>
        <taxon>Bacteria</taxon>
        <taxon>Bacillati</taxon>
        <taxon>Actinomycetota</taxon>
        <taxon>Actinomycetes</taxon>
        <taxon>Micrococcales</taxon>
        <taxon>Bogoriellaceae</taxon>
        <taxon>Georgenia</taxon>
    </lineage>
</organism>
<keyword evidence="3" id="KW-1185">Reference proteome</keyword>
<dbReference type="InterPro" id="IPR035986">
    <property type="entry name" value="PKD_dom_sf"/>
</dbReference>
<evidence type="ECO:0000313" key="2">
    <source>
        <dbReference type="EMBL" id="MFC4555309.1"/>
    </source>
</evidence>
<dbReference type="EMBL" id="JBHSGF010000005">
    <property type="protein sequence ID" value="MFC4555309.1"/>
    <property type="molecule type" value="Genomic_DNA"/>
</dbReference>
<dbReference type="InterPro" id="IPR013783">
    <property type="entry name" value="Ig-like_fold"/>
</dbReference>
<gene>
    <name evidence="2" type="ORF">ACFO3F_08615</name>
</gene>
<feature type="domain" description="PKD" evidence="1">
    <location>
        <begin position="124"/>
        <end position="167"/>
    </location>
</feature>
<proteinExistence type="predicted"/>
<dbReference type="PROSITE" id="PS50093">
    <property type="entry name" value="PKD"/>
    <property type="match status" value="1"/>
</dbReference>